<dbReference type="CDD" id="cd06325">
    <property type="entry name" value="PBP1_ABC_unchar_transporter"/>
    <property type="match status" value="1"/>
</dbReference>
<feature type="compositionally biased region" description="Low complexity" evidence="1">
    <location>
        <begin position="31"/>
        <end position="43"/>
    </location>
</feature>
<dbReference type="AlphaFoldDB" id="A0A921ML64"/>
<accession>A0A921ML64</accession>
<comment type="caution">
    <text evidence="3">The sequence shown here is derived from an EMBL/GenBank/DDBJ whole genome shotgun (WGS) entry which is preliminary data.</text>
</comment>
<reference evidence="3" key="1">
    <citation type="journal article" date="2021" name="PeerJ">
        <title>Extensive microbial diversity within the chicken gut microbiome revealed by metagenomics and culture.</title>
        <authorList>
            <person name="Gilroy R."/>
            <person name="Ravi A."/>
            <person name="Getino M."/>
            <person name="Pursley I."/>
            <person name="Horton D.L."/>
            <person name="Alikhan N.F."/>
            <person name="Baker D."/>
            <person name="Gharbi K."/>
            <person name="Hall N."/>
            <person name="Watson M."/>
            <person name="Adriaenssens E.M."/>
            <person name="Foster-Nyarko E."/>
            <person name="Jarju S."/>
            <person name="Secka A."/>
            <person name="Antonio M."/>
            <person name="Oren A."/>
            <person name="Chaudhuri R.R."/>
            <person name="La Ragione R."/>
            <person name="Hildebrand F."/>
            <person name="Pallen M.J."/>
        </authorList>
    </citation>
    <scope>NUCLEOTIDE SEQUENCE</scope>
    <source>
        <strain evidence="3">CHK179-5677</strain>
    </source>
</reference>
<feature type="region of interest" description="Disordered" evidence="1">
    <location>
        <begin position="28"/>
        <end position="57"/>
    </location>
</feature>
<dbReference type="PANTHER" id="PTHR35271">
    <property type="entry name" value="ABC TRANSPORTER, SUBSTRATE-BINDING LIPOPROTEIN-RELATED"/>
    <property type="match status" value="1"/>
</dbReference>
<name>A0A921ML64_9FIRM</name>
<dbReference type="PROSITE" id="PS51257">
    <property type="entry name" value="PROKAR_LIPOPROTEIN"/>
    <property type="match status" value="1"/>
</dbReference>
<protein>
    <submittedName>
        <fullName evidence="3">ABC transporter substrate-binding protein</fullName>
    </submittedName>
</protein>
<organism evidence="3 4">
    <name type="scientific">Pseudoflavonifractor capillosus</name>
    <dbReference type="NCBI Taxonomy" id="106588"/>
    <lineage>
        <taxon>Bacteria</taxon>
        <taxon>Bacillati</taxon>
        <taxon>Bacillota</taxon>
        <taxon>Clostridia</taxon>
        <taxon>Eubacteriales</taxon>
        <taxon>Oscillospiraceae</taxon>
        <taxon>Pseudoflavonifractor</taxon>
    </lineage>
</organism>
<gene>
    <name evidence="3" type="ORF">K8V01_06025</name>
</gene>
<dbReference type="SUPFAM" id="SSF53822">
    <property type="entry name" value="Periplasmic binding protein-like I"/>
    <property type="match status" value="1"/>
</dbReference>
<evidence type="ECO:0000256" key="1">
    <source>
        <dbReference type="SAM" id="MobiDB-lite"/>
    </source>
</evidence>
<dbReference type="PANTHER" id="PTHR35271:SF1">
    <property type="entry name" value="ABC TRANSPORTER, SUBSTRATE-BINDING LIPOPROTEIN"/>
    <property type="match status" value="1"/>
</dbReference>
<feature type="signal peptide" evidence="2">
    <location>
        <begin position="1"/>
        <end position="22"/>
    </location>
</feature>
<dbReference type="InterPro" id="IPR007487">
    <property type="entry name" value="ABC_transpt-TYRBP-like"/>
</dbReference>
<feature type="chain" id="PRO_5039080329" evidence="2">
    <location>
        <begin position="23"/>
        <end position="354"/>
    </location>
</feature>
<evidence type="ECO:0000313" key="4">
    <source>
        <dbReference type="Proteomes" id="UP000760668"/>
    </source>
</evidence>
<reference evidence="3" key="2">
    <citation type="submission" date="2021-09" db="EMBL/GenBank/DDBJ databases">
        <authorList>
            <person name="Gilroy R."/>
        </authorList>
    </citation>
    <scope>NUCLEOTIDE SEQUENCE</scope>
    <source>
        <strain evidence="3">CHK179-5677</strain>
    </source>
</reference>
<dbReference type="Gene3D" id="3.40.50.2300">
    <property type="match status" value="2"/>
</dbReference>
<evidence type="ECO:0000256" key="2">
    <source>
        <dbReference type="SAM" id="SignalP"/>
    </source>
</evidence>
<dbReference type="Proteomes" id="UP000760668">
    <property type="component" value="Unassembled WGS sequence"/>
</dbReference>
<dbReference type="Pfam" id="PF04392">
    <property type="entry name" value="ABC_sub_bind"/>
    <property type="match status" value="1"/>
</dbReference>
<dbReference type="InterPro" id="IPR028082">
    <property type="entry name" value="Peripla_BP_I"/>
</dbReference>
<evidence type="ECO:0000313" key="3">
    <source>
        <dbReference type="EMBL" id="HJG86563.1"/>
    </source>
</evidence>
<dbReference type="EMBL" id="DYUC01000057">
    <property type="protein sequence ID" value="HJG86563.1"/>
    <property type="molecule type" value="Genomic_DNA"/>
</dbReference>
<dbReference type="RefSeq" id="WP_295368708.1">
    <property type="nucleotide sequence ID" value="NZ_DYUC01000057.1"/>
</dbReference>
<proteinExistence type="predicted"/>
<keyword evidence="2" id="KW-0732">Signal</keyword>
<sequence>MKTLSKLTALAMAAAMALSLTACTVGGDTGGPTQTSPSPSQSGGTQGNSPAPSASQPAEDASYLVGICQLAPHDALDAATQGFKDAITAALGDAVAFKEGNAGGESNNCATIIDGFLAENVDLILANATASLQAAASATDTVPVLGTAVTNYGIALDLDSTEDGVLGGNISGTSDLAPLDQQADLLEELFPAADYPSVGLLYCSAEPNSIFQVETIQGYLEDKGYTCAQYAFTDVNDLSSVAQTACDSSDVIYIPTDNTAANNTETIANVVIPAGVPVIAGESGICSGCGVATLSIDYYELGQITGEMAVKILTGEESVSDMAIAYDTTLTKMYNAANCQALGITPPEGYEPIA</sequence>